<dbReference type="NCBIfam" id="TIGR02673">
    <property type="entry name" value="FtsE"/>
    <property type="match status" value="1"/>
</dbReference>
<evidence type="ECO:0000313" key="12">
    <source>
        <dbReference type="Proteomes" id="UP000070174"/>
    </source>
</evidence>
<comment type="function">
    <text evidence="9">Part of the ABC transporter FtsEX involved in cellular division.</text>
</comment>
<reference evidence="11 12" key="1">
    <citation type="submission" date="2016-01" db="EMBL/GenBank/DDBJ databases">
        <authorList>
            <person name="Oliw E.H."/>
        </authorList>
    </citation>
    <scope>NUCLEOTIDE SEQUENCE [LARGE SCALE GENOMIC DNA]</scope>
    <source>
        <strain evidence="11 12">CMW7756A</strain>
    </source>
</reference>
<dbReference type="Gene3D" id="3.40.50.300">
    <property type="entry name" value="P-loop containing nucleotide triphosphate hydrolases"/>
    <property type="match status" value="1"/>
</dbReference>
<feature type="domain" description="ABC transporter" evidence="10">
    <location>
        <begin position="2"/>
        <end position="232"/>
    </location>
</feature>
<dbReference type="Proteomes" id="UP000070174">
    <property type="component" value="Unassembled WGS sequence"/>
</dbReference>
<evidence type="ECO:0000313" key="11">
    <source>
        <dbReference type="EMBL" id="KXA27728.1"/>
    </source>
</evidence>
<evidence type="ECO:0000256" key="6">
    <source>
        <dbReference type="ARBA" id="ARBA00022840"/>
    </source>
</evidence>
<dbReference type="InterPro" id="IPR005286">
    <property type="entry name" value="Cell_div_FtsE"/>
</dbReference>
<comment type="subcellular location">
    <subcellularLocation>
        <location evidence="9">Cell membrane</location>
        <topology evidence="9">Peripheral membrane protein</topology>
        <orientation evidence="9">Cytoplasmic side</orientation>
    </subcellularLocation>
</comment>
<evidence type="ECO:0000259" key="10">
    <source>
        <dbReference type="PROSITE" id="PS50893"/>
    </source>
</evidence>
<keyword evidence="3 9" id="KW-1003">Cell membrane</keyword>
<dbReference type="GO" id="GO:0005886">
    <property type="term" value="C:plasma membrane"/>
    <property type="evidence" value="ECO:0007669"/>
    <property type="project" value="UniProtKB-SubCell"/>
</dbReference>
<comment type="similarity">
    <text evidence="1 9">Belongs to the ABC transporter superfamily.</text>
</comment>
<dbReference type="SMART" id="SM00382">
    <property type="entry name" value="AAA"/>
    <property type="match status" value="1"/>
</dbReference>
<dbReference type="GO" id="GO:0051301">
    <property type="term" value="P:cell division"/>
    <property type="evidence" value="ECO:0007669"/>
    <property type="project" value="UniProtKB-UniRule"/>
</dbReference>
<evidence type="ECO:0000256" key="9">
    <source>
        <dbReference type="RuleBase" id="RU365094"/>
    </source>
</evidence>
<dbReference type="PANTHER" id="PTHR24220">
    <property type="entry name" value="IMPORT ATP-BINDING PROTEIN"/>
    <property type="match status" value="1"/>
</dbReference>
<dbReference type="GO" id="GO:0016887">
    <property type="term" value="F:ATP hydrolysis activity"/>
    <property type="evidence" value="ECO:0007669"/>
    <property type="project" value="InterPro"/>
</dbReference>
<dbReference type="InterPro" id="IPR017871">
    <property type="entry name" value="ABC_transporter-like_CS"/>
</dbReference>
<dbReference type="GO" id="GO:0005524">
    <property type="term" value="F:ATP binding"/>
    <property type="evidence" value="ECO:0007669"/>
    <property type="project" value="UniProtKB-UniRule"/>
</dbReference>
<evidence type="ECO:0000256" key="2">
    <source>
        <dbReference type="ARBA" id="ARBA00020019"/>
    </source>
</evidence>
<keyword evidence="7 9" id="KW-0472">Membrane</keyword>
<dbReference type="InterPro" id="IPR003439">
    <property type="entry name" value="ABC_transporter-like_ATP-bd"/>
</dbReference>
<evidence type="ECO:0000256" key="7">
    <source>
        <dbReference type="ARBA" id="ARBA00023136"/>
    </source>
</evidence>
<protein>
    <recommendedName>
        <fullName evidence="2 9">Cell division ATP-binding protein FtsE</fullName>
    </recommendedName>
</protein>
<dbReference type="PATRIC" id="fig|54005.3.peg.1762"/>
<dbReference type="Pfam" id="PF00005">
    <property type="entry name" value="ABC_tran"/>
    <property type="match status" value="1"/>
</dbReference>
<name>A0A133PGQ2_9FIRM</name>
<evidence type="ECO:0000256" key="5">
    <source>
        <dbReference type="ARBA" id="ARBA00022741"/>
    </source>
</evidence>
<comment type="subunit">
    <text evidence="9">Homodimer. Forms a membrane-associated complex with FtsX.</text>
</comment>
<keyword evidence="4 9" id="KW-0132">Cell division</keyword>
<keyword evidence="6 9" id="KW-0067">ATP-binding</keyword>
<organism evidence="11">
    <name type="scientific">Peptoniphilus harei</name>
    <dbReference type="NCBI Taxonomy" id="54005"/>
    <lineage>
        <taxon>Bacteria</taxon>
        <taxon>Bacillati</taxon>
        <taxon>Bacillota</taxon>
        <taxon>Tissierellia</taxon>
        <taxon>Tissierellales</taxon>
        <taxon>Peptoniphilaceae</taxon>
        <taxon>Peptoniphilus</taxon>
    </lineage>
</organism>
<dbReference type="SUPFAM" id="SSF52540">
    <property type="entry name" value="P-loop containing nucleoside triphosphate hydrolases"/>
    <property type="match status" value="1"/>
</dbReference>
<dbReference type="PROSITE" id="PS50893">
    <property type="entry name" value="ABC_TRANSPORTER_2"/>
    <property type="match status" value="1"/>
</dbReference>
<dbReference type="RefSeq" id="WP_060800721.1">
    <property type="nucleotide sequence ID" value="NZ_KQ957105.1"/>
</dbReference>
<keyword evidence="8 9" id="KW-0131">Cell cycle</keyword>
<evidence type="ECO:0000256" key="4">
    <source>
        <dbReference type="ARBA" id="ARBA00022618"/>
    </source>
</evidence>
<dbReference type="FunFam" id="3.40.50.300:FF:000056">
    <property type="entry name" value="Cell division ATP-binding protein FtsE"/>
    <property type="match status" value="1"/>
</dbReference>
<dbReference type="GO" id="GO:0022857">
    <property type="term" value="F:transmembrane transporter activity"/>
    <property type="evidence" value="ECO:0007669"/>
    <property type="project" value="TreeGrafter"/>
</dbReference>
<keyword evidence="5 9" id="KW-0547">Nucleotide-binding</keyword>
<dbReference type="PROSITE" id="PS00211">
    <property type="entry name" value="ABC_TRANSPORTER_1"/>
    <property type="match status" value="1"/>
</dbReference>
<dbReference type="InterPro" id="IPR015854">
    <property type="entry name" value="ABC_transpr_LolD-like"/>
</dbReference>
<dbReference type="InterPro" id="IPR003593">
    <property type="entry name" value="AAA+_ATPase"/>
</dbReference>
<dbReference type="InterPro" id="IPR027417">
    <property type="entry name" value="P-loop_NTPase"/>
</dbReference>
<comment type="caution">
    <text evidence="11">The sequence shown here is derived from an EMBL/GenBank/DDBJ whole genome shotgun (WGS) entry which is preliminary data.</text>
</comment>
<dbReference type="EMBL" id="LRQE01000050">
    <property type="protein sequence ID" value="KXA27728.1"/>
    <property type="molecule type" value="Genomic_DNA"/>
</dbReference>
<dbReference type="PANTHER" id="PTHR24220:SF470">
    <property type="entry name" value="CELL DIVISION ATP-BINDING PROTEIN FTSE"/>
    <property type="match status" value="1"/>
</dbReference>
<gene>
    <name evidence="9" type="primary">ftsE</name>
    <name evidence="11" type="ORF">HMPREF3229_01797</name>
</gene>
<evidence type="ECO:0000256" key="1">
    <source>
        <dbReference type="ARBA" id="ARBA00005417"/>
    </source>
</evidence>
<proteinExistence type="inferred from homology"/>
<evidence type="ECO:0000256" key="3">
    <source>
        <dbReference type="ARBA" id="ARBA00022475"/>
    </source>
</evidence>
<sequence>MIKFENVYKEYNNGVAALSNINIEVPRGDFVFLVGPSGAGKSTMLKLLIREEKANRGKIFIGDDEITKISKYMIPKLRRNISVVFQDFRLLEKKTVFENVAFALEILGESKKEINKKVEYALDLVNLSDKVKDYPSELSGGESQRVAIARAIVNDAPYLVCDEPTGNLDESTAWDIMSALKNINDAGKTIMMATHAVSIVDKFNKRVVTLDNGSIVSDIREGGYYEGNKTAL</sequence>
<accession>A0A133PGQ2</accession>
<evidence type="ECO:0000256" key="8">
    <source>
        <dbReference type="ARBA" id="ARBA00023306"/>
    </source>
</evidence>
<dbReference type="AlphaFoldDB" id="A0A133PGQ2"/>